<name>A0ABN0T121_9PSEU</name>
<accession>A0ABN0T121</accession>
<comment type="caution">
    <text evidence="2">The sequence shown here is derived from an EMBL/GenBank/DDBJ whole genome shotgun (WGS) entry which is preliminary data.</text>
</comment>
<sequence>MSDNDGTSLSSKISFLFDTVLGPNDELFTPRTLAAHIQERFDVKISHTYLWQLRTGERDNPTKQHIEVLSRAFGVMPAYFFADDEAYLARVRNQVQALQAMKTTKVDALQARVLELNDAEPEVRDRIAQLINLALNLHRDGGRDEED</sequence>
<protein>
    <submittedName>
        <fullName evidence="2">Helix-turn-helix domain-containing protein</fullName>
    </submittedName>
</protein>
<dbReference type="EMBL" id="BAAABU010000001">
    <property type="protein sequence ID" value="GAA0209055.1"/>
    <property type="molecule type" value="Genomic_DNA"/>
</dbReference>
<dbReference type="RefSeq" id="WP_343931751.1">
    <property type="nucleotide sequence ID" value="NZ_BAAABU010000001.1"/>
</dbReference>
<dbReference type="Proteomes" id="UP001500416">
    <property type="component" value="Unassembled WGS sequence"/>
</dbReference>
<evidence type="ECO:0000259" key="1">
    <source>
        <dbReference type="PROSITE" id="PS50943"/>
    </source>
</evidence>
<feature type="domain" description="HTH cro/C1-type" evidence="1">
    <location>
        <begin position="45"/>
        <end position="80"/>
    </location>
</feature>
<dbReference type="InterPro" id="IPR001387">
    <property type="entry name" value="Cro/C1-type_HTH"/>
</dbReference>
<dbReference type="InterPro" id="IPR010982">
    <property type="entry name" value="Lambda_DNA-bd_dom_sf"/>
</dbReference>
<organism evidence="2 3">
    <name type="scientific">Saccharothrix mutabilis subsp. mutabilis</name>
    <dbReference type="NCBI Taxonomy" id="66855"/>
    <lineage>
        <taxon>Bacteria</taxon>
        <taxon>Bacillati</taxon>
        <taxon>Actinomycetota</taxon>
        <taxon>Actinomycetes</taxon>
        <taxon>Pseudonocardiales</taxon>
        <taxon>Pseudonocardiaceae</taxon>
        <taxon>Saccharothrix</taxon>
    </lineage>
</organism>
<dbReference type="Gene3D" id="1.10.260.40">
    <property type="entry name" value="lambda repressor-like DNA-binding domains"/>
    <property type="match status" value="1"/>
</dbReference>
<evidence type="ECO:0000313" key="3">
    <source>
        <dbReference type="Proteomes" id="UP001500416"/>
    </source>
</evidence>
<gene>
    <name evidence="2" type="ORF">GCM10010492_03410</name>
</gene>
<evidence type="ECO:0000313" key="2">
    <source>
        <dbReference type="EMBL" id="GAA0209055.1"/>
    </source>
</evidence>
<keyword evidence="3" id="KW-1185">Reference proteome</keyword>
<proteinExistence type="predicted"/>
<dbReference type="PROSITE" id="PS50943">
    <property type="entry name" value="HTH_CROC1"/>
    <property type="match status" value="1"/>
</dbReference>
<reference evidence="2 3" key="1">
    <citation type="journal article" date="2019" name="Int. J. Syst. Evol. Microbiol.">
        <title>The Global Catalogue of Microorganisms (GCM) 10K type strain sequencing project: providing services to taxonomists for standard genome sequencing and annotation.</title>
        <authorList>
            <consortium name="The Broad Institute Genomics Platform"/>
            <consortium name="The Broad Institute Genome Sequencing Center for Infectious Disease"/>
            <person name="Wu L."/>
            <person name="Ma J."/>
        </authorList>
    </citation>
    <scope>NUCLEOTIDE SEQUENCE [LARGE SCALE GENOMIC DNA]</scope>
    <source>
        <strain evidence="2 3">JCM 3380</strain>
    </source>
</reference>